<feature type="coiled-coil region" evidence="1">
    <location>
        <begin position="58"/>
        <end position="106"/>
    </location>
</feature>
<feature type="compositionally biased region" description="Low complexity" evidence="2">
    <location>
        <begin position="206"/>
        <end position="219"/>
    </location>
</feature>
<name>F2NBM7_CORGP</name>
<evidence type="ECO:0000313" key="3">
    <source>
        <dbReference type="EMBL" id="AEB06836.1"/>
    </source>
</evidence>
<dbReference type="Gene3D" id="6.10.250.3150">
    <property type="match status" value="1"/>
</dbReference>
<dbReference type="HOGENOM" id="CLU_062586_0_0_11"/>
<feature type="compositionally biased region" description="Polar residues" evidence="2">
    <location>
        <begin position="227"/>
        <end position="241"/>
    </location>
</feature>
<protein>
    <recommendedName>
        <fullName evidence="5">Membrane-bound metallopeptidase</fullName>
    </recommendedName>
</protein>
<dbReference type="Proteomes" id="UP000006851">
    <property type="component" value="Chromosome"/>
</dbReference>
<keyword evidence="4" id="KW-1185">Reference proteome</keyword>
<sequence>MHHLDRSLIARLAQRPGRIVTCAALAAALTVTPAVFPRAAYAVSNKTQADLDSSQQQVEASAAAYNDATAKLDELQKKIESNTASIADIEAKLPAQQEKARDAIREQYKFKKSTNPLASFVLNSQSLSDFITTCVYMNEIQSQNLKEIEKLNSMQAQLEQEKTELEQAKPQLEQVKQDAADALTKAQQLRQSAQAAADQERASELAQLAADQAAAMQPATGEGADAGNTQSSANQSGQSIDPSAGDGTVNWNLSRDQFVAEWSGRINNFLAGSPLAGYGQLFAESAWNSGCDPRFSPAIACIESSKGAHCFRSHNAWGWGSRSFGSWEEAIPAHVSFLKSVYGGALTPSAARKYCPPTWQDWYNKVGSQMSRI</sequence>
<proteinExistence type="predicted"/>
<dbReference type="AlphaFoldDB" id="F2NBM7"/>
<dbReference type="RefSeq" id="WP_013708579.1">
    <property type="nucleotide sequence ID" value="NC_015389.1"/>
</dbReference>
<dbReference type="OrthoDB" id="3191347at2"/>
<evidence type="ECO:0000256" key="2">
    <source>
        <dbReference type="SAM" id="MobiDB-lite"/>
    </source>
</evidence>
<organism evidence="3 4">
    <name type="scientific">Coriobacterium glomerans (strain ATCC 49209 / DSM 20642 / JCM 10262 / PW2)</name>
    <dbReference type="NCBI Taxonomy" id="700015"/>
    <lineage>
        <taxon>Bacteria</taxon>
        <taxon>Bacillati</taxon>
        <taxon>Actinomycetota</taxon>
        <taxon>Coriobacteriia</taxon>
        <taxon>Coriobacteriales</taxon>
        <taxon>Coriobacteriaceae</taxon>
        <taxon>Coriobacterium</taxon>
    </lineage>
</organism>
<evidence type="ECO:0008006" key="5">
    <source>
        <dbReference type="Google" id="ProtNLM"/>
    </source>
</evidence>
<dbReference type="KEGG" id="cgo:Corgl_0722"/>
<gene>
    <name evidence="3" type="ordered locus">Corgl_0722</name>
</gene>
<feature type="region of interest" description="Disordered" evidence="2">
    <location>
        <begin position="191"/>
        <end position="247"/>
    </location>
</feature>
<dbReference type="eggNOG" id="COG3883">
    <property type="taxonomic scope" value="Bacteria"/>
</dbReference>
<evidence type="ECO:0000256" key="1">
    <source>
        <dbReference type="SAM" id="Coils"/>
    </source>
</evidence>
<reference evidence="4" key="1">
    <citation type="journal article" date="2013" name="Stand. Genomic Sci.">
        <title>Complete genome sequence of Coriobacterium glomerans type strain (PW2(T)) from the midgut of Pyrrhocoris apterus L. (red soldier bug).</title>
        <authorList>
            <person name="Stackebrandt E."/>
            <person name="Zeytun A."/>
            <person name="Lapidus A."/>
            <person name="Nolan M."/>
            <person name="Lucas S."/>
            <person name="Hammon N."/>
            <person name="Deshpande S."/>
            <person name="Cheng J.F."/>
            <person name="Tapia R."/>
            <person name="Goodwin L.A."/>
            <person name="Pitluck S."/>
            <person name="Liolios K."/>
            <person name="Pagani I."/>
            <person name="Ivanova N."/>
            <person name="Mavromatis K."/>
            <person name="Mikhailova N."/>
            <person name="Huntemann M."/>
            <person name="Pati A."/>
            <person name="Chen A."/>
            <person name="Palaniappan K."/>
            <person name="Chang Y.J."/>
            <person name="Land M."/>
            <person name="Hauser L."/>
            <person name="Rohde M."/>
            <person name="Pukall R."/>
            <person name="Goker M."/>
            <person name="Detter J.C."/>
            <person name="Woyke T."/>
            <person name="Bristow J."/>
            <person name="Eisen J.A."/>
            <person name="Markowitz V."/>
            <person name="Hugenholtz P."/>
            <person name="Kyrpides N.C."/>
            <person name="Klenk H.P."/>
        </authorList>
    </citation>
    <scope>NUCLEOTIDE SEQUENCE</scope>
    <source>
        <strain evidence="4">ATCC 49209 / DSM 20642 / JCM 10262 / PW2</strain>
    </source>
</reference>
<dbReference type="EMBL" id="CP002628">
    <property type="protein sequence ID" value="AEB06836.1"/>
    <property type="molecule type" value="Genomic_DNA"/>
</dbReference>
<dbReference type="STRING" id="700015.Corgl_0722"/>
<accession>F2NBM7</accession>
<keyword evidence="1" id="KW-0175">Coiled coil</keyword>
<evidence type="ECO:0000313" key="4">
    <source>
        <dbReference type="Proteomes" id="UP000006851"/>
    </source>
</evidence>